<reference evidence="1 2" key="1">
    <citation type="submission" date="2021-06" db="EMBL/GenBank/DDBJ databases">
        <authorList>
            <person name="Kallberg Y."/>
            <person name="Tangrot J."/>
            <person name="Rosling A."/>
        </authorList>
    </citation>
    <scope>NUCLEOTIDE SEQUENCE [LARGE SCALE GENOMIC DNA]</scope>
    <source>
        <strain evidence="1 2">120-4 pot B 10/14</strain>
    </source>
</reference>
<feature type="non-terminal residue" evidence="1">
    <location>
        <position position="1"/>
    </location>
</feature>
<evidence type="ECO:0000313" key="2">
    <source>
        <dbReference type="Proteomes" id="UP000789901"/>
    </source>
</evidence>
<comment type="caution">
    <text evidence="1">The sequence shown here is derived from an EMBL/GenBank/DDBJ whole genome shotgun (WGS) entry which is preliminary data.</text>
</comment>
<keyword evidence="2" id="KW-1185">Reference proteome</keyword>
<proteinExistence type="predicted"/>
<accession>A0ABN7WHI3</accession>
<gene>
    <name evidence="1" type="ORF">GMARGA_LOCUS30707</name>
</gene>
<dbReference type="Proteomes" id="UP000789901">
    <property type="component" value="Unassembled WGS sequence"/>
</dbReference>
<organism evidence="1 2">
    <name type="scientific">Gigaspora margarita</name>
    <dbReference type="NCBI Taxonomy" id="4874"/>
    <lineage>
        <taxon>Eukaryota</taxon>
        <taxon>Fungi</taxon>
        <taxon>Fungi incertae sedis</taxon>
        <taxon>Mucoromycota</taxon>
        <taxon>Glomeromycotina</taxon>
        <taxon>Glomeromycetes</taxon>
        <taxon>Diversisporales</taxon>
        <taxon>Gigasporaceae</taxon>
        <taxon>Gigaspora</taxon>
    </lineage>
</organism>
<dbReference type="InterPro" id="IPR015915">
    <property type="entry name" value="Kelch-typ_b-propeller"/>
</dbReference>
<sequence>NNSLIYYNLKFLKPSYEIYFNICITIDIINAFLTSPRSESAAILINNRIYFYGGWNINTEVSDFFYLDVSISFTNNITNMPWYDRSSIPGRISRSTFTACITGANKNQILYFGGRDDLTTIENFTSTFDTITQQ</sequence>
<evidence type="ECO:0000313" key="1">
    <source>
        <dbReference type="EMBL" id="CAG8831566.1"/>
    </source>
</evidence>
<dbReference type="EMBL" id="CAJVQB010043975">
    <property type="protein sequence ID" value="CAG8831566.1"/>
    <property type="molecule type" value="Genomic_DNA"/>
</dbReference>
<protein>
    <submittedName>
        <fullName evidence="1">45314_t:CDS:1</fullName>
    </submittedName>
</protein>
<dbReference type="Gene3D" id="2.120.10.80">
    <property type="entry name" value="Kelch-type beta propeller"/>
    <property type="match status" value="1"/>
</dbReference>
<name>A0ABN7WHI3_GIGMA</name>
<dbReference type="SUPFAM" id="SSF117281">
    <property type="entry name" value="Kelch motif"/>
    <property type="match status" value="1"/>
</dbReference>